<dbReference type="EMBL" id="FOUY01000024">
    <property type="protein sequence ID" value="SFN90804.1"/>
    <property type="molecule type" value="Genomic_DNA"/>
</dbReference>
<accession>A0A1I5CV09</accession>
<evidence type="ECO:0000313" key="2">
    <source>
        <dbReference type="Proteomes" id="UP000199614"/>
    </source>
</evidence>
<sequence>MPGVRVDSDGWFVVVCRPLAGQRLHPDDLAAGFGIGTTTAFRYIRKAIGVLAAAARSWTCHGVDVGAALATQPGPGERATAMFTSWKILRKIRCCPQRTSALVNAHVTSQWRGGTRGSTRQPAPSRLDLIAGGRTGCW</sequence>
<dbReference type="Proteomes" id="UP000199614">
    <property type="component" value="Unassembled WGS sequence"/>
</dbReference>
<reference evidence="1 2" key="1">
    <citation type="submission" date="2016-10" db="EMBL/GenBank/DDBJ databases">
        <authorList>
            <person name="de Groot N.N."/>
        </authorList>
    </citation>
    <scope>NUCLEOTIDE SEQUENCE [LARGE SCALE GENOMIC DNA]</scope>
    <source>
        <strain evidence="1 2">CGMCC 4.1877</strain>
    </source>
</reference>
<organism evidence="1 2">
    <name type="scientific">Pseudonocardia ammonioxydans</name>
    <dbReference type="NCBI Taxonomy" id="260086"/>
    <lineage>
        <taxon>Bacteria</taxon>
        <taxon>Bacillati</taxon>
        <taxon>Actinomycetota</taxon>
        <taxon>Actinomycetes</taxon>
        <taxon>Pseudonocardiales</taxon>
        <taxon>Pseudonocardiaceae</taxon>
        <taxon>Pseudonocardia</taxon>
    </lineage>
</organism>
<evidence type="ECO:0000313" key="1">
    <source>
        <dbReference type="EMBL" id="SFN90804.1"/>
    </source>
</evidence>
<proteinExistence type="predicted"/>
<keyword evidence="2" id="KW-1185">Reference proteome</keyword>
<evidence type="ECO:0008006" key="3">
    <source>
        <dbReference type="Google" id="ProtNLM"/>
    </source>
</evidence>
<dbReference type="AlphaFoldDB" id="A0A1I5CV09"/>
<dbReference type="STRING" id="260086.SAMN05216207_102432"/>
<name>A0A1I5CV09_PSUAM</name>
<protein>
    <recommendedName>
        <fullName evidence="3">Helix-turn-helix of DDE superfamily endonuclease</fullName>
    </recommendedName>
</protein>
<gene>
    <name evidence="1" type="ORF">SAMN05216207_102432</name>
</gene>